<evidence type="ECO:0000256" key="1">
    <source>
        <dbReference type="ARBA" id="ARBA00004651"/>
    </source>
</evidence>
<keyword evidence="5 10" id="KW-0552">Olfaction</keyword>
<evidence type="ECO:0000313" key="12">
    <source>
        <dbReference type="RefSeq" id="XP_016938018.4"/>
    </source>
</evidence>
<dbReference type="PANTHER" id="PTHR21137:SF35">
    <property type="entry name" value="ODORANT RECEPTOR 19A-RELATED"/>
    <property type="match status" value="1"/>
</dbReference>
<keyword evidence="4 10" id="KW-0812">Transmembrane</keyword>
<reference evidence="12" key="1">
    <citation type="submission" date="2025-08" db="UniProtKB">
        <authorList>
            <consortium name="RefSeq"/>
        </authorList>
    </citation>
    <scope>IDENTIFICATION</scope>
</reference>
<comment type="subcellular location">
    <subcellularLocation>
        <location evidence="1 10">Cell membrane</location>
        <topology evidence="1 10">Multi-pass membrane protein</topology>
    </subcellularLocation>
</comment>
<dbReference type="GeneID" id="108015946"/>
<dbReference type="GO" id="GO:0005549">
    <property type="term" value="F:odorant binding"/>
    <property type="evidence" value="ECO:0007669"/>
    <property type="project" value="InterPro"/>
</dbReference>
<keyword evidence="9 10" id="KW-0807">Transducer</keyword>
<feature type="transmembrane region" description="Helical" evidence="10">
    <location>
        <begin position="143"/>
        <end position="162"/>
    </location>
</feature>
<sequence>MKTTDIKEPFRMEDFLRPQLFQKLARMVHFQWLRNPEDNSMVNASMWPFWLSAILNIMFFTFNGWDIIGHLWLGRPTNQNPPVLSITIYFSIRGLMLFLKRNEIVEFVNDLDRECPRDLASQLDMQMDRTYSYFWKRYRIVQIYAHVGGLAFCLMPMALFLLTHEGKGSPVAQHEQLLGGWLPLGLRKDPKFYFLVWIFDFSCTTCGVSFFITFDNLFNVMQGHLLMHLNHLARQFSALDPRQSLTNEEQFFSDLRLLVQRQQLLNDLCGRYNEIFKVAFLVSNFVGAGSLCFYLFVLSETSDVVIIAQFILPTLVLVVFTFEICFRGTQLEEASEGLESSLCLQEWYLGSERYRKFYLLWMQYSQRTQKLAAFGLIEVNMVHFTEIMQLAYRLFTFLKSH</sequence>
<dbReference type="Pfam" id="PF02949">
    <property type="entry name" value="7tm_6"/>
    <property type="match status" value="1"/>
</dbReference>
<dbReference type="PANTHER" id="PTHR21137">
    <property type="entry name" value="ODORANT RECEPTOR"/>
    <property type="match status" value="1"/>
</dbReference>
<name>A0AB39ZKU9_DROSZ</name>
<evidence type="ECO:0000256" key="7">
    <source>
        <dbReference type="ARBA" id="ARBA00023136"/>
    </source>
</evidence>
<evidence type="ECO:0000256" key="4">
    <source>
        <dbReference type="ARBA" id="ARBA00022692"/>
    </source>
</evidence>
<evidence type="ECO:0000256" key="2">
    <source>
        <dbReference type="ARBA" id="ARBA00022475"/>
    </source>
</evidence>
<dbReference type="GO" id="GO:0007165">
    <property type="term" value="P:signal transduction"/>
    <property type="evidence" value="ECO:0007669"/>
    <property type="project" value="UniProtKB-KW"/>
</dbReference>
<comment type="similarity">
    <text evidence="10">Belongs to the insect chemoreceptor superfamily. Heteromeric odorant receptor channel (TC 1.A.69) family.</text>
</comment>
<evidence type="ECO:0000256" key="10">
    <source>
        <dbReference type="RuleBase" id="RU351113"/>
    </source>
</evidence>
<keyword evidence="8 10" id="KW-0675">Receptor</keyword>
<gene>
    <name evidence="12" type="primary">Or88a</name>
</gene>
<accession>A0AB39ZKU9</accession>
<evidence type="ECO:0000313" key="11">
    <source>
        <dbReference type="Proteomes" id="UP001652628"/>
    </source>
</evidence>
<dbReference type="AlphaFoldDB" id="A0AB39ZKU9"/>
<evidence type="ECO:0000256" key="6">
    <source>
        <dbReference type="ARBA" id="ARBA00022989"/>
    </source>
</evidence>
<feature type="transmembrane region" description="Helical" evidence="10">
    <location>
        <begin position="304"/>
        <end position="326"/>
    </location>
</feature>
<feature type="transmembrane region" description="Helical" evidence="10">
    <location>
        <begin position="82"/>
        <end position="99"/>
    </location>
</feature>
<evidence type="ECO:0000256" key="5">
    <source>
        <dbReference type="ARBA" id="ARBA00022725"/>
    </source>
</evidence>
<feature type="transmembrane region" description="Helical" evidence="10">
    <location>
        <begin position="44"/>
        <end position="62"/>
    </location>
</feature>
<organism evidence="11 12">
    <name type="scientific">Drosophila suzukii</name>
    <name type="common">Spotted-wing drosophila fruit fly</name>
    <dbReference type="NCBI Taxonomy" id="28584"/>
    <lineage>
        <taxon>Eukaryota</taxon>
        <taxon>Metazoa</taxon>
        <taxon>Ecdysozoa</taxon>
        <taxon>Arthropoda</taxon>
        <taxon>Hexapoda</taxon>
        <taxon>Insecta</taxon>
        <taxon>Pterygota</taxon>
        <taxon>Neoptera</taxon>
        <taxon>Endopterygota</taxon>
        <taxon>Diptera</taxon>
        <taxon>Brachycera</taxon>
        <taxon>Muscomorpha</taxon>
        <taxon>Ephydroidea</taxon>
        <taxon>Drosophilidae</taxon>
        <taxon>Drosophila</taxon>
        <taxon>Sophophora</taxon>
    </lineage>
</organism>
<dbReference type="GO" id="GO:0005886">
    <property type="term" value="C:plasma membrane"/>
    <property type="evidence" value="ECO:0007669"/>
    <property type="project" value="UniProtKB-SubCell"/>
</dbReference>
<feature type="transmembrane region" description="Helical" evidence="10">
    <location>
        <begin position="192"/>
        <end position="214"/>
    </location>
</feature>
<keyword evidence="3 10" id="KW-0716">Sensory transduction</keyword>
<comment type="caution">
    <text evidence="10">Lacks conserved residue(s) required for the propagation of feature annotation.</text>
</comment>
<evidence type="ECO:0000256" key="9">
    <source>
        <dbReference type="ARBA" id="ARBA00023224"/>
    </source>
</evidence>
<keyword evidence="2" id="KW-1003">Cell membrane</keyword>
<dbReference type="Proteomes" id="UP001652628">
    <property type="component" value="Chromosome 3"/>
</dbReference>
<protein>
    <recommendedName>
        <fullName evidence="10">Odorant receptor</fullName>
    </recommendedName>
</protein>
<evidence type="ECO:0000256" key="8">
    <source>
        <dbReference type="ARBA" id="ARBA00023170"/>
    </source>
</evidence>
<proteinExistence type="inferred from homology"/>
<feature type="transmembrane region" description="Helical" evidence="10">
    <location>
        <begin position="278"/>
        <end position="298"/>
    </location>
</feature>
<dbReference type="RefSeq" id="XP_016938018.4">
    <property type="nucleotide sequence ID" value="XM_017082529.4"/>
</dbReference>
<dbReference type="GO" id="GO:0004984">
    <property type="term" value="F:olfactory receptor activity"/>
    <property type="evidence" value="ECO:0007669"/>
    <property type="project" value="InterPro"/>
</dbReference>
<keyword evidence="7 10" id="KW-0472">Membrane</keyword>
<dbReference type="InterPro" id="IPR004117">
    <property type="entry name" value="7tm6_olfct_rcpt"/>
</dbReference>
<keyword evidence="6 10" id="KW-1133">Transmembrane helix</keyword>
<evidence type="ECO:0000256" key="3">
    <source>
        <dbReference type="ARBA" id="ARBA00022606"/>
    </source>
</evidence>
<keyword evidence="11" id="KW-1185">Reference proteome</keyword>